<keyword evidence="1" id="KW-0812">Transmembrane</keyword>
<evidence type="ECO:0000313" key="3">
    <source>
        <dbReference type="Proteomes" id="UP000295606"/>
    </source>
</evidence>
<sequence length="187" mass="20676">MAALYVPAVGVFMTAWLSAQTSPLRLGISLLAWFITLCVWILELRTRALFTNIAHRGIEIEHEYWKLGLNVGFFGRQHKLTEKLSAGQSSAAPRRARPDQPVIAFWSKRPLPLWLSKYVSHSMGLDLLYAGGLVLWFCLAIVAVTGFPGGRADKPSPNYIWHLHSANSIACSVAPRWAVQTPPLVGG</sequence>
<evidence type="ECO:0000313" key="2">
    <source>
        <dbReference type="EMBL" id="TDF97765.1"/>
    </source>
</evidence>
<keyword evidence="1" id="KW-1133">Transmembrane helix</keyword>
<feature type="transmembrane region" description="Helical" evidence="1">
    <location>
        <begin position="127"/>
        <end position="147"/>
    </location>
</feature>
<protein>
    <submittedName>
        <fullName evidence="2">Uncharacterized protein</fullName>
    </submittedName>
</protein>
<comment type="caution">
    <text evidence="2">The sequence shown here is derived from an EMBL/GenBank/DDBJ whole genome shotgun (WGS) entry which is preliminary data.</text>
</comment>
<gene>
    <name evidence="2" type="ORF">E1N52_43340</name>
</gene>
<dbReference type="AlphaFoldDB" id="A0A4R5KRZ5"/>
<evidence type="ECO:0000256" key="1">
    <source>
        <dbReference type="SAM" id="Phobius"/>
    </source>
</evidence>
<name>A0A4R5KRZ5_9BURK</name>
<dbReference type="RefSeq" id="WP_133191205.1">
    <property type="nucleotide sequence ID" value="NZ_SMOD01000125.1"/>
</dbReference>
<dbReference type="EMBL" id="SMOD01000125">
    <property type="protein sequence ID" value="TDF97765.1"/>
    <property type="molecule type" value="Genomic_DNA"/>
</dbReference>
<keyword evidence="1" id="KW-0472">Membrane</keyword>
<reference evidence="2 3" key="1">
    <citation type="submission" date="2019-03" db="EMBL/GenBank/DDBJ databases">
        <title>Paraburkholderia sp. isolated from native Mimosa gymnas in Guartela State Park, Brazil.</title>
        <authorList>
            <person name="Paulitsch F."/>
            <person name="Hungria M."/>
            <person name="Delamuta J.R.M."/>
            <person name="Ribeiro R.A."/>
            <person name="Dall'Agnol R."/>
            <person name="Silva J.S.B."/>
        </authorList>
    </citation>
    <scope>NUCLEOTIDE SEQUENCE [LARGE SCALE GENOMIC DNA]</scope>
    <source>
        <strain evidence="2 3">CNPSo 3008</strain>
    </source>
</reference>
<dbReference type="Proteomes" id="UP000295606">
    <property type="component" value="Unassembled WGS sequence"/>
</dbReference>
<organism evidence="2 3">
    <name type="scientific">Paraburkholderia guartelaensis</name>
    <dbReference type="NCBI Taxonomy" id="2546446"/>
    <lineage>
        <taxon>Bacteria</taxon>
        <taxon>Pseudomonadati</taxon>
        <taxon>Pseudomonadota</taxon>
        <taxon>Betaproteobacteria</taxon>
        <taxon>Burkholderiales</taxon>
        <taxon>Burkholderiaceae</taxon>
        <taxon>Paraburkholderia</taxon>
    </lineage>
</organism>
<feature type="transmembrane region" description="Helical" evidence="1">
    <location>
        <begin position="24"/>
        <end position="42"/>
    </location>
</feature>
<accession>A0A4R5KRZ5</accession>
<proteinExistence type="predicted"/>